<evidence type="ECO:0000256" key="1">
    <source>
        <dbReference type="SAM" id="Phobius"/>
    </source>
</evidence>
<keyword evidence="1" id="KW-0472">Membrane</keyword>
<reference evidence="3" key="1">
    <citation type="submission" date="2019-12" db="EMBL/GenBank/DDBJ databases">
        <title>Complete genome of Terracaulis silvestris 0127_4.</title>
        <authorList>
            <person name="Vieira S."/>
            <person name="Riedel T."/>
            <person name="Sproer C."/>
            <person name="Pascual J."/>
            <person name="Boedeker C."/>
            <person name="Overmann J."/>
        </authorList>
    </citation>
    <scope>NUCLEOTIDE SEQUENCE [LARGE SCALE GENOMIC DNA]</scope>
    <source>
        <strain evidence="3">0127_4</strain>
    </source>
</reference>
<feature type="transmembrane region" description="Helical" evidence="1">
    <location>
        <begin position="19"/>
        <end position="37"/>
    </location>
</feature>
<name>A0A6I6MIQ8_9CAUL</name>
<feature type="transmembrane region" description="Helical" evidence="1">
    <location>
        <begin position="44"/>
        <end position="66"/>
    </location>
</feature>
<dbReference type="EMBL" id="CP047045">
    <property type="protein sequence ID" value="QGZ93651.1"/>
    <property type="molecule type" value="Genomic_DNA"/>
</dbReference>
<dbReference type="AlphaFoldDB" id="A0A6I6MIQ8"/>
<dbReference type="RefSeq" id="WP_158764650.1">
    <property type="nucleotide sequence ID" value="NZ_CP047045.1"/>
</dbReference>
<keyword evidence="1" id="KW-0812">Transmembrane</keyword>
<feature type="transmembrane region" description="Helical" evidence="1">
    <location>
        <begin position="86"/>
        <end position="106"/>
    </location>
</feature>
<evidence type="ECO:0000313" key="3">
    <source>
        <dbReference type="Proteomes" id="UP000431269"/>
    </source>
</evidence>
<dbReference type="KEGG" id="tsv:DSM104635_00463"/>
<dbReference type="Proteomes" id="UP000431269">
    <property type="component" value="Chromosome"/>
</dbReference>
<accession>A0A6I6MIQ8</accession>
<keyword evidence="1" id="KW-1133">Transmembrane helix</keyword>
<sequence length="111" mass="11893">MYQVDVYTVDPASVAHGHWVGLIAVGLTALISALLVMRWGWRSWWAIIVTAIVVPTITTLAAGGAWPGPNWPLSDFVFDVVMPLAVVGFAAAAVGSALGALLRWLLRPKTR</sequence>
<proteinExistence type="predicted"/>
<protein>
    <submittedName>
        <fullName evidence="2">Uncharacterized protein</fullName>
    </submittedName>
</protein>
<evidence type="ECO:0000313" key="2">
    <source>
        <dbReference type="EMBL" id="QGZ93651.1"/>
    </source>
</evidence>
<keyword evidence="3" id="KW-1185">Reference proteome</keyword>
<organism evidence="2 3">
    <name type="scientific">Terricaulis silvestris</name>
    <dbReference type="NCBI Taxonomy" id="2686094"/>
    <lineage>
        <taxon>Bacteria</taxon>
        <taxon>Pseudomonadati</taxon>
        <taxon>Pseudomonadota</taxon>
        <taxon>Alphaproteobacteria</taxon>
        <taxon>Caulobacterales</taxon>
        <taxon>Caulobacteraceae</taxon>
        <taxon>Terricaulis</taxon>
    </lineage>
</organism>
<gene>
    <name evidence="2" type="ORF">DSM104635_00463</name>
</gene>